<dbReference type="InterPro" id="IPR036397">
    <property type="entry name" value="RNaseH_sf"/>
</dbReference>
<sequence length="73" mass="8987">MQNRIWHKRCKKKLRRFNWNFLSHPPYSPEITSSDYHLFRALQRSFGGQIFDNIDSLRNSIGKYFHENLREFL</sequence>
<dbReference type="PANTHER" id="PTHR46060">
    <property type="entry name" value="MARINER MOS1 TRANSPOSASE-LIKE PROTEIN"/>
    <property type="match status" value="1"/>
</dbReference>
<dbReference type="PANTHER" id="PTHR46060:SF1">
    <property type="entry name" value="MARINER MOS1 TRANSPOSASE-LIKE PROTEIN"/>
    <property type="match status" value="1"/>
</dbReference>
<dbReference type="Proteomes" id="UP000053825">
    <property type="component" value="Unassembled WGS sequence"/>
</dbReference>
<evidence type="ECO:0008006" key="3">
    <source>
        <dbReference type="Google" id="ProtNLM"/>
    </source>
</evidence>
<dbReference type="InterPro" id="IPR052709">
    <property type="entry name" value="Transposase-MT_Hybrid"/>
</dbReference>
<accession>A0A0L7RAU5</accession>
<organism evidence="1 2">
    <name type="scientific">Habropoda laboriosa</name>
    <dbReference type="NCBI Taxonomy" id="597456"/>
    <lineage>
        <taxon>Eukaryota</taxon>
        <taxon>Metazoa</taxon>
        <taxon>Ecdysozoa</taxon>
        <taxon>Arthropoda</taxon>
        <taxon>Hexapoda</taxon>
        <taxon>Insecta</taxon>
        <taxon>Pterygota</taxon>
        <taxon>Neoptera</taxon>
        <taxon>Endopterygota</taxon>
        <taxon>Hymenoptera</taxon>
        <taxon>Apocrita</taxon>
        <taxon>Aculeata</taxon>
        <taxon>Apoidea</taxon>
        <taxon>Anthophila</taxon>
        <taxon>Apidae</taxon>
        <taxon>Habropoda</taxon>
    </lineage>
</organism>
<evidence type="ECO:0000313" key="1">
    <source>
        <dbReference type="EMBL" id="KOC67963.1"/>
    </source>
</evidence>
<dbReference type="EMBL" id="KQ414618">
    <property type="protein sequence ID" value="KOC67963.1"/>
    <property type="molecule type" value="Genomic_DNA"/>
</dbReference>
<dbReference type="Gene3D" id="3.30.420.10">
    <property type="entry name" value="Ribonuclease H-like superfamily/Ribonuclease H"/>
    <property type="match status" value="1"/>
</dbReference>
<evidence type="ECO:0000313" key="2">
    <source>
        <dbReference type="Proteomes" id="UP000053825"/>
    </source>
</evidence>
<dbReference type="AlphaFoldDB" id="A0A0L7RAU5"/>
<gene>
    <name evidence="1" type="ORF">WH47_12293</name>
</gene>
<name>A0A0L7RAU5_9HYME</name>
<reference evidence="1 2" key="1">
    <citation type="submission" date="2015-07" db="EMBL/GenBank/DDBJ databases">
        <title>The genome of Habropoda laboriosa.</title>
        <authorList>
            <person name="Pan H."/>
            <person name="Kapheim K."/>
        </authorList>
    </citation>
    <scope>NUCLEOTIDE SEQUENCE [LARGE SCALE GENOMIC DNA]</scope>
    <source>
        <strain evidence="1">0110345459</strain>
    </source>
</reference>
<dbReference type="GO" id="GO:0003676">
    <property type="term" value="F:nucleic acid binding"/>
    <property type="evidence" value="ECO:0007669"/>
    <property type="project" value="InterPro"/>
</dbReference>
<keyword evidence="2" id="KW-1185">Reference proteome</keyword>
<proteinExistence type="predicted"/>
<protein>
    <recommendedName>
        <fullName evidence="3">Histone-lysine N-methyltransferase SETMAR</fullName>
    </recommendedName>
</protein>